<dbReference type="PROSITE" id="PS00373">
    <property type="entry name" value="GART"/>
    <property type="match status" value="1"/>
</dbReference>
<gene>
    <name evidence="3" type="ORF">DMO17_02340</name>
</gene>
<dbReference type="InterPro" id="IPR011034">
    <property type="entry name" value="Formyl_transferase-like_C_sf"/>
</dbReference>
<dbReference type="Pfam" id="PF02911">
    <property type="entry name" value="Formyl_trans_C"/>
    <property type="match status" value="1"/>
</dbReference>
<dbReference type="Gene3D" id="3.40.50.12230">
    <property type="match status" value="1"/>
</dbReference>
<evidence type="ECO:0000259" key="1">
    <source>
        <dbReference type="Pfam" id="PF00551"/>
    </source>
</evidence>
<dbReference type="PANTHER" id="PTHR11138:SF5">
    <property type="entry name" value="METHIONYL-TRNA FORMYLTRANSFERASE, MITOCHONDRIAL"/>
    <property type="match status" value="1"/>
</dbReference>
<dbReference type="PANTHER" id="PTHR11138">
    <property type="entry name" value="METHIONYL-TRNA FORMYLTRANSFERASE"/>
    <property type="match status" value="1"/>
</dbReference>
<evidence type="ECO:0008006" key="5">
    <source>
        <dbReference type="Google" id="ProtNLM"/>
    </source>
</evidence>
<dbReference type="InterPro" id="IPR001555">
    <property type="entry name" value="GART_AS"/>
</dbReference>
<name>A0A2V4LFV9_AQUAC</name>
<sequence length="265" mass="28887">MITLLTTLEAGSDLLKVVERTGLISSVLRSREELEQVSDASVLLINWPYILREDFISRQRVVLNVHNSLLPRYRGRHAFTWAILNGETQLGFSLHEVVAEVDAGAVLAQVAFSLGFDEDVNDAFSRGAVLLREWLPSVLIEWASGRLVAQPQDETCSSLFRRRHAQDNFLVSFDRAEKVRDFVRAVAPPYTQGAMCHTATGEILHFCSSEVVDDAASTGAPGCILKVDEQGLFVACAQGVVRLVPVEAGLLAGLQAGDSLVVAAL</sequence>
<evidence type="ECO:0000313" key="3">
    <source>
        <dbReference type="EMBL" id="PYC29554.1"/>
    </source>
</evidence>
<reference evidence="3 4" key="1">
    <citation type="submission" date="2018-06" db="EMBL/GenBank/DDBJ databases">
        <title>Pseudomonas diversity within urban Lake Michigan freshwaters.</title>
        <authorList>
            <person name="Batrich M."/>
            <person name="Hatzopoulos T."/>
            <person name="Putonti C."/>
        </authorList>
    </citation>
    <scope>NUCLEOTIDE SEQUENCE [LARGE SCALE GENOMIC DNA]</scope>
    <source>
        <strain evidence="3 4">MB-090714</strain>
    </source>
</reference>
<dbReference type="CDD" id="cd08369">
    <property type="entry name" value="FMT_core"/>
    <property type="match status" value="1"/>
</dbReference>
<dbReference type="GO" id="GO:0005829">
    <property type="term" value="C:cytosol"/>
    <property type="evidence" value="ECO:0007669"/>
    <property type="project" value="TreeGrafter"/>
</dbReference>
<feature type="domain" description="Formyl transferase N-terminal" evidence="1">
    <location>
        <begin position="16"/>
        <end position="139"/>
    </location>
</feature>
<proteinExistence type="predicted"/>
<dbReference type="SUPFAM" id="SSF53328">
    <property type="entry name" value="Formyltransferase"/>
    <property type="match status" value="1"/>
</dbReference>
<dbReference type="SUPFAM" id="SSF50486">
    <property type="entry name" value="FMT C-terminal domain-like"/>
    <property type="match status" value="1"/>
</dbReference>
<feature type="domain" description="Formyl transferase C-terminal" evidence="2">
    <location>
        <begin position="167"/>
        <end position="246"/>
    </location>
</feature>
<dbReference type="InterPro" id="IPR005793">
    <property type="entry name" value="Formyl_trans_C"/>
</dbReference>
<dbReference type="GO" id="GO:0004479">
    <property type="term" value="F:methionyl-tRNA formyltransferase activity"/>
    <property type="evidence" value="ECO:0007669"/>
    <property type="project" value="TreeGrafter"/>
</dbReference>
<dbReference type="AlphaFoldDB" id="A0A2V4LFV9"/>
<evidence type="ECO:0000259" key="2">
    <source>
        <dbReference type="Pfam" id="PF02911"/>
    </source>
</evidence>
<dbReference type="Pfam" id="PF00551">
    <property type="entry name" value="Formyl_trans_N"/>
    <property type="match status" value="1"/>
</dbReference>
<comment type="caution">
    <text evidence="3">The sequence shown here is derived from an EMBL/GenBank/DDBJ whole genome shotgun (WGS) entry which is preliminary data.</text>
</comment>
<dbReference type="Proteomes" id="UP000248146">
    <property type="component" value="Unassembled WGS sequence"/>
</dbReference>
<accession>A0A2V4LFV9</accession>
<dbReference type="OrthoDB" id="9802815at2"/>
<protein>
    <recommendedName>
        <fullName evidence="5">Methionyl-tRNA formyltransferase</fullName>
    </recommendedName>
</protein>
<dbReference type="EMBL" id="QJRX01000001">
    <property type="protein sequence ID" value="PYC29554.1"/>
    <property type="molecule type" value="Genomic_DNA"/>
</dbReference>
<dbReference type="InterPro" id="IPR002376">
    <property type="entry name" value="Formyl_transf_N"/>
</dbReference>
<dbReference type="InterPro" id="IPR036477">
    <property type="entry name" value="Formyl_transf_N_sf"/>
</dbReference>
<evidence type="ECO:0000313" key="4">
    <source>
        <dbReference type="Proteomes" id="UP000248146"/>
    </source>
</evidence>
<organism evidence="3 4">
    <name type="scientific">Aquipseudomonas alcaligenes</name>
    <name type="common">Pseudomonas alcaligenes</name>
    <dbReference type="NCBI Taxonomy" id="43263"/>
    <lineage>
        <taxon>Bacteria</taxon>
        <taxon>Pseudomonadati</taxon>
        <taxon>Pseudomonadota</taxon>
        <taxon>Gammaproteobacteria</taxon>
        <taxon>Pseudomonadales</taxon>
        <taxon>Pseudomonadaceae</taxon>
        <taxon>Aquipseudomonas</taxon>
    </lineage>
</organism>